<dbReference type="GO" id="GO:0006388">
    <property type="term" value="P:tRNA splicing, via endonucleolytic cleavage and ligation"/>
    <property type="evidence" value="ECO:0007669"/>
    <property type="project" value="InterPro"/>
</dbReference>
<dbReference type="GO" id="GO:0003972">
    <property type="term" value="F:RNA ligase (ATP) activity"/>
    <property type="evidence" value="ECO:0007669"/>
    <property type="project" value="InterPro"/>
</dbReference>
<comment type="caution">
    <text evidence="1">The sequence shown here is derived from an EMBL/GenBank/DDBJ whole genome shotgun (WGS) entry which is preliminary data.</text>
</comment>
<accession>A0A438KNR8</accession>
<proteinExistence type="predicted"/>
<organism evidence="1 2">
    <name type="scientific">Vitis vinifera</name>
    <name type="common">Grape</name>
    <dbReference type="NCBI Taxonomy" id="29760"/>
    <lineage>
        <taxon>Eukaryota</taxon>
        <taxon>Viridiplantae</taxon>
        <taxon>Streptophyta</taxon>
        <taxon>Embryophyta</taxon>
        <taxon>Tracheophyta</taxon>
        <taxon>Spermatophyta</taxon>
        <taxon>Magnoliopsida</taxon>
        <taxon>eudicotyledons</taxon>
        <taxon>Gunneridae</taxon>
        <taxon>Pentapetalae</taxon>
        <taxon>rosids</taxon>
        <taxon>Vitales</taxon>
        <taxon>Vitaceae</taxon>
        <taxon>Viteae</taxon>
        <taxon>Vitis</taxon>
    </lineage>
</organism>
<protein>
    <submittedName>
        <fullName evidence="1">tRNA ligase 1</fullName>
    </submittedName>
</protein>
<dbReference type="Proteomes" id="UP000288805">
    <property type="component" value="Unassembled WGS sequence"/>
</dbReference>
<evidence type="ECO:0000313" key="2">
    <source>
        <dbReference type="Proteomes" id="UP000288805"/>
    </source>
</evidence>
<dbReference type="InterPro" id="IPR038837">
    <property type="entry name" value="tRNA_ligase_1"/>
</dbReference>
<keyword evidence="1" id="KW-0436">Ligase</keyword>
<gene>
    <name evidence="1" type="primary">RNL_1</name>
    <name evidence="1" type="ORF">CK203_008098</name>
</gene>
<dbReference type="AlphaFoldDB" id="A0A438KNR8"/>
<name>A0A438KNR8_VITVI</name>
<dbReference type="PANTHER" id="PTHR35460">
    <property type="entry name" value="TRNA LIGASE 1"/>
    <property type="match status" value="1"/>
</dbReference>
<evidence type="ECO:0000313" key="1">
    <source>
        <dbReference type="EMBL" id="RVX22844.1"/>
    </source>
</evidence>
<dbReference type="PANTHER" id="PTHR35460:SF1">
    <property type="entry name" value="TRNA LIGASE 1"/>
    <property type="match status" value="1"/>
</dbReference>
<sequence>MKIFTCVSEPRLESTKGTYANEWSKWEKQLRDILFDNAEYLTSIQVNTSIVLSQLHLVDKTYGLFCFYILQMLKRNDVVKSKSIAKGDYPTPGTEKRKFGTIVFAAVSLPVTESRVSLLM</sequence>
<dbReference type="EMBL" id="QGNW01000002">
    <property type="protein sequence ID" value="RVX22844.1"/>
    <property type="molecule type" value="Genomic_DNA"/>
</dbReference>
<reference evidence="1 2" key="1">
    <citation type="journal article" date="2018" name="PLoS Genet.">
        <title>Population sequencing reveals clonal diversity and ancestral inbreeding in the grapevine cultivar Chardonnay.</title>
        <authorList>
            <person name="Roach M.J."/>
            <person name="Johnson D.L."/>
            <person name="Bohlmann J."/>
            <person name="van Vuuren H.J."/>
            <person name="Jones S.J."/>
            <person name="Pretorius I.S."/>
            <person name="Schmidt S.A."/>
            <person name="Borneman A.R."/>
        </authorList>
    </citation>
    <scope>NUCLEOTIDE SEQUENCE [LARGE SCALE GENOMIC DNA]</scope>
    <source>
        <strain evidence="2">cv. Chardonnay</strain>
        <tissue evidence="1">Leaf</tissue>
    </source>
</reference>